<keyword evidence="2" id="KW-1185">Reference proteome</keyword>
<proteinExistence type="predicted"/>
<comment type="caution">
    <text evidence="1">The sequence shown here is derived from an EMBL/GenBank/DDBJ whole genome shotgun (WGS) entry which is preliminary data.</text>
</comment>
<sequence>MGNNRSQQSGTCHRESVSHEDKKDAGYGENDDSCPCGHQKTKKNKRHKNCQVNLDDRRSSAPVESESNVRARVKELLGSDGSCSDNESDKVSSKKSSGKTCARKQKVTMQVVSKDDAAIEQDQEPILKTVELVADFLEILERIFVFVITLVVEVSKRGKYLHVSSLLSTVLLCIKC</sequence>
<evidence type="ECO:0000313" key="1">
    <source>
        <dbReference type="EMBL" id="KAJ8675744.1"/>
    </source>
</evidence>
<dbReference type="EMBL" id="CM056742">
    <property type="protein sequence ID" value="KAJ8675744.1"/>
    <property type="molecule type" value="Genomic_DNA"/>
</dbReference>
<organism evidence="1 2">
    <name type="scientific">Eretmocerus hayati</name>
    <dbReference type="NCBI Taxonomy" id="131215"/>
    <lineage>
        <taxon>Eukaryota</taxon>
        <taxon>Metazoa</taxon>
        <taxon>Ecdysozoa</taxon>
        <taxon>Arthropoda</taxon>
        <taxon>Hexapoda</taxon>
        <taxon>Insecta</taxon>
        <taxon>Pterygota</taxon>
        <taxon>Neoptera</taxon>
        <taxon>Endopterygota</taxon>
        <taxon>Hymenoptera</taxon>
        <taxon>Apocrita</taxon>
        <taxon>Proctotrupomorpha</taxon>
        <taxon>Chalcidoidea</taxon>
        <taxon>Aphelinidae</taxon>
        <taxon>Aphelininae</taxon>
        <taxon>Eretmocerus</taxon>
    </lineage>
</organism>
<dbReference type="Proteomes" id="UP001239111">
    <property type="component" value="Chromosome 2"/>
</dbReference>
<gene>
    <name evidence="1" type="ORF">QAD02_011530</name>
</gene>
<name>A0ACC2NWU2_9HYME</name>
<reference evidence="1" key="1">
    <citation type="submission" date="2023-04" db="EMBL/GenBank/DDBJ databases">
        <title>A chromosome-level genome assembly of the parasitoid wasp Eretmocerus hayati.</title>
        <authorList>
            <person name="Zhong Y."/>
            <person name="Liu S."/>
            <person name="Liu Y."/>
        </authorList>
    </citation>
    <scope>NUCLEOTIDE SEQUENCE</scope>
    <source>
        <strain evidence="1">ZJU_SS_LIU_2023</strain>
    </source>
</reference>
<evidence type="ECO:0000313" key="2">
    <source>
        <dbReference type="Proteomes" id="UP001239111"/>
    </source>
</evidence>
<protein>
    <submittedName>
        <fullName evidence="1">Uncharacterized protein</fullName>
    </submittedName>
</protein>
<accession>A0ACC2NWU2</accession>